<evidence type="ECO:0000313" key="1">
    <source>
        <dbReference type="EMBL" id="MST79154.1"/>
    </source>
</evidence>
<gene>
    <name evidence="1" type="ORF">FYJ61_01385</name>
</gene>
<accession>A0A844FKS8</accession>
<dbReference type="EMBL" id="VUMW01000002">
    <property type="protein sequence ID" value="MST79154.1"/>
    <property type="molecule type" value="Genomic_DNA"/>
</dbReference>
<dbReference type="RefSeq" id="WP_154486305.1">
    <property type="nucleotide sequence ID" value="NZ_VUMW01000002.1"/>
</dbReference>
<dbReference type="Proteomes" id="UP000452141">
    <property type="component" value="Unassembled WGS sequence"/>
</dbReference>
<name>A0A844FKS8_9LACO</name>
<organism evidence="1 2">
    <name type="scientific">Lactobacillus equicursoris</name>
    <dbReference type="NCBI Taxonomy" id="420645"/>
    <lineage>
        <taxon>Bacteria</taxon>
        <taxon>Bacillati</taxon>
        <taxon>Bacillota</taxon>
        <taxon>Bacilli</taxon>
        <taxon>Lactobacillales</taxon>
        <taxon>Lactobacillaceae</taxon>
        <taxon>Lactobacillus</taxon>
    </lineage>
</organism>
<dbReference type="AlphaFoldDB" id="A0A844FKS8"/>
<proteinExistence type="predicted"/>
<comment type="caution">
    <text evidence="1">The sequence shown here is derived from an EMBL/GenBank/DDBJ whole genome shotgun (WGS) entry which is preliminary data.</text>
</comment>
<sequence length="93" mass="10213">MQLTDFMQLLTSLDDRNALFLAAGDQEIPLSKVTLARESCQLTTGDKPLTLGHLKRLLGRGSQDIPLRFLADGQEVSVYGIQIQAAKGRLLCK</sequence>
<reference evidence="1 2" key="1">
    <citation type="submission" date="2019-08" db="EMBL/GenBank/DDBJ databases">
        <title>In-depth cultivation of the pig gut microbiome towards novel bacterial diversity and tailored functional studies.</title>
        <authorList>
            <person name="Wylensek D."/>
            <person name="Hitch T.C.A."/>
            <person name="Clavel T."/>
        </authorList>
    </citation>
    <scope>NUCLEOTIDE SEQUENCE [LARGE SCALE GENOMIC DNA]</scope>
    <source>
        <strain evidence="1 2">WCA-470BD-2E</strain>
    </source>
</reference>
<evidence type="ECO:0000313" key="2">
    <source>
        <dbReference type="Proteomes" id="UP000452141"/>
    </source>
</evidence>
<protein>
    <submittedName>
        <fullName evidence="1">Uncharacterized protein</fullName>
    </submittedName>
</protein>